<dbReference type="AlphaFoldDB" id="A0A543DWB6"/>
<evidence type="ECO:0000259" key="2">
    <source>
        <dbReference type="Pfam" id="PF07885"/>
    </source>
</evidence>
<keyword evidence="1" id="KW-0812">Transmembrane</keyword>
<gene>
    <name evidence="3" type="ORF">FB558_0383</name>
</gene>
<keyword evidence="1" id="KW-0472">Membrane</keyword>
<comment type="caution">
    <text evidence="3">The sequence shown here is derived from an EMBL/GenBank/DDBJ whole genome shotgun (WGS) entry which is preliminary data.</text>
</comment>
<feature type="transmembrane region" description="Helical" evidence="1">
    <location>
        <begin position="41"/>
        <end position="62"/>
    </location>
</feature>
<dbReference type="SUPFAM" id="SSF81324">
    <property type="entry name" value="Voltage-gated potassium channels"/>
    <property type="match status" value="1"/>
</dbReference>
<sequence>MNDEVRDPVPRRHVVRSLLLSAAASALLVLAYYVLPLDAGPAVALVWLVAGLAAVAAVLMWQVRAIAAARYPRLRAIGALAVGLPLLLVVFAATYLLLDRNNPASFSQPLDRTGALYFSVTVLATVGFGDITPVTPAARIVTMVQMLLDLVAFGLAVNAIFGAVDEGLRRRSAQGGEPDPR</sequence>
<feature type="domain" description="Potassium channel" evidence="2">
    <location>
        <begin position="87"/>
        <end position="162"/>
    </location>
</feature>
<feature type="transmembrane region" description="Helical" evidence="1">
    <location>
        <begin position="146"/>
        <end position="164"/>
    </location>
</feature>
<evidence type="ECO:0000313" key="3">
    <source>
        <dbReference type="EMBL" id="TQM13630.1"/>
    </source>
</evidence>
<name>A0A543DWB6_9PSEU</name>
<feature type="transmembrane region" description="Helical" evidence="1">
    <location>
        <begin position="74"/>
        <end position="96"/>
    </location>
</feature>
<dbReference type="InterPro" id="IPR013099">
    <property type="entry name" value="K_chnl_dom"/>
</dbReference>
<dbReference type="EMBL" id="VFPA01000001">
    <property type="protein sequence ID" value="TQM13630.1"/>
    <property type="molecule type" value="Genomic_DNA"/>
</dbReference>
<reference evidence="3 4" key="1">
    <citation type="submission" date="2019-06" db="EMBL/GenBank/DDBJ databases">
        <title>Sequencing the genomes of 1000 actinobacteria strains.</title>
        <authorList>
            <person name="Klenk H.-P."/>
        </authorList>
    </citation>
    <scope>NUCLEOTIDE SEQUENCE [LARGE SCALE GENOMIC DNA]</scope>
    <source>
        <strain evidence="3 4">DSM 45301</strain>
    </source>
</reference>
<protein>
    <submittedName>
        <fullName evidence="3">Ion channel</fullName>
    </submittedName>
</protein>
<keyword evidence="4" id="KW-1185">Reference proteome</keyword>
<feature type="transmembrane region" description="Helical" evidence="1">
    <location>
        <begin position="14"/>
        <end position="35"/>
    </location>
</feature>
<dbReference type="Gene3D" id="1.10.287.70">
    <property type="match status" value="1"/>
</dbReference>
<evidence type="ECO:0000256" key="1">
    <source>
        <dbReference type="SAM" id="Phobius"/>
    </source>
</evidence>
<dbReference type="Pfam" id="PF07885">
    <property type="entry name" value="Ion_trans_2"/>
    <property type="match status" value="1"/>
</dbReference>
<keyword evidence="1" id="KW-1133">Transmembrane helix</keyword>
<proteinExistence type="predicted"/>
<accession>A0A543DWB6</accession>
<organism evidence="3 4">
    <name type="scientific">Pseudonocardia kunmingensis</name>
    <dbReference type="NCBI Taxonomy" id="630975"/>
    <lineage>
        <taxon>Bacteria</taxon>
        <taxon>Bacillati</taxon>
        <taxon>Actinomycetota</taxon>
        <taxon>Actinomycetes</taxon>
        <taxon>Pseudonocardiales</taxon>
        <taxon>Pseudonocardiaceae</taxon>
        <taxon>Pseudonocardia</taxon>
    </lineage>
</organism>
<evidence type="ECO:0000313" key="4">
    <source>
        <dbReference type="Proteomes" id="UP000315677"/>
    </source>
</evidence>
<dbReference type="Proteomes" id="UP000315677">
    <property type="component" value="Unassembled WGS sequence"/>
</dbReference>